<comment type="caution">
    <text evidence="2">The sequence shown here is derived from an EMBL/GenBank/DDBJ whole genome shotgun (WGS) entry which is preliminary data.</text>
</comment>
<proteinExistence type="predicted"/>
<dbReference type="EMBL" id="BRPJ01000060">
    <property type="protein sequence ID" value="GLB31211.1"/>
    <property type="molecule type" value="Genomic_DNA"/>
</dbReference>
<reference evidence="2 3" key="1">
    <citation type="journal article" date="2024" name="Int. J. Syst. Evol. Microbiol.">
        <title>Lacrimispora brassicae sp. nov. isolated from fermented cabbage, and proposal of Clostridium indicum Gundawar et al. 2019 and Clostridium methoxybenzovorans Mechichi et al. 1999 as heterotypic synonyms of Lacrimispora amygdalina (Parshina et al. 2003) Haas and Blanchard 2020 and Lacrimispora indolis (McClung and McCoy 1957) Haas and Blanchard 2020, respectively.</title>
        <authorList>
            <person name="Kobayashi H."/>
            <person name="Tanizawa Y."/>
            <person name="Sakamoto M."/>
            <person name="Ohkuma M."/>
            <person name="Tohno M."/>
        </authorList>
    </citation>
    <scope>NUCLEOTIDE SEQUENCE [LARGE SCALE GENOMIC DNA]</scope>
    <source>
        <strain evidence="2 3">DSM 12857</strain>
    </source>
</reference>
<keyword evidence="1" id="KW-1133">Transmembrane helix</keyword>
<gene>
    <name evidence="2" type="ORF">LAD12857_31340</name>
</gene>
<dbReference type="Proteomes" id="UP001419084">
    <property type="component" value="Unassembled WGS sequence"/>
</dbReference>
<keyword evidence="3" id="KW-1185">Reference proteome</keyword>
<keyword evidence="1" id="KW-0472">Membrane</keyword>
<feature type="transmembrane region" description="Helical" evidence="1">
    <location>
        <begin position="63"/>
        <end position="88"/>
    </location>
</feature>
<organism evidence="2 3">
    <name type="scientific">Lacrimispora amygdalina</name>
    <dbReference type="NCBI Taxonomy" id="253257"/>
    <lineage>
        <taxon>Bacteria</taxon>
        <taxon>Bacillati</taxon>
        <taxon>Bacillota</taxon>
        <taxon>Clostridia</taxon>
        <taxon>Lachnospirales</taxon>
        <taxon>Lachnospiraceae</taxon>
        <taxon>Lacrimispora</taxon>
    </lineage>
</organism>
<name>A0ABQ5M8C7_9FIRM</name>
<protein>
    <submittedName>
        <fullName evidence="2">Uncharacterized protein</fullName>
    </submittedName>
</protein>
<evidence type="ECO:0000256" key="1">
    <source>
        <dbReference type="SAM" id="Phobius"/>
    </source>
</evidence>
<sequence>MDKVFFFIFIPLTLLFPLGGLPSKNHYIKLNIMGSTIATISKATTTIKTTDINFLLFLLLKLIILYHLSYILPYCAMILSVILDISFLDK</sequence>
<evidence type="ECO:0000313" key="3">
    <source>
        <dbReference type="Proteomes" id="UP001419084"/>
    </source>
</evidence>
<evidence type="ECO:0000313" key="2">
    <source>
        <dbReference type="EMBL" id="GLB31211.1"/>
    </source>
</evidence>
<accession>A0ABQ5M8C7</accession>
<keyword evidence="1" id="KW-0812">Transmembrane</keyword>